<dbReference type="PANTHER" id="PTHR11895:SF151">
    <property type="entry name" value="GLUTAMYL-TRNA(GLN) AMIDOTRANSFERASE SUBUNIT A"/>
    <property type="match status" value="1"/>
</dbReference>
<dbReference type="SUPFAM" id="SSF75304">
    <property type="entry name" value="Amidase signature (AS) enzymes"/>
    <property type="match status" value="1"/>
</dbReference>
<dbReference type="GO" id="GO:0016874">
    <property type="term" value="F:ligase activity"/>
    <property type="evidence" value="ECO:0007669"/>
    <property type="project" value="UniProtKB-KW"/>
</dbReference>
<organism evidence="2 3">
    <name type="scientific">Candidatus Wolfebacteria bacterium CG_4_10_14_0_8_um_filter_39_64</name>
    <dbReference type="NCBI Taxonomy" id="1975063"/>
    <lineage>
        <taxon>Bacteria</taxon>
        <taxon>Candidatus Wolfeibacteriota</taxon>
    </lineage>
</organism>
<dbReference type="Pfam" id="PF01425">
    <property type="entry name" value="Amidase"/>
    <property type="match status" value="1"/>
</dbReference>
<dbReference type="EC" id="6.3.5.-" evidence="2"/>
<keyword evidence="2" id="KW-0808">Transferase</keyword>
<proteinExistence type="predicted"/>
<gene>
    <name evidence="2" type="primary">gatA</name>
    <name evidence="2" type="ORF">COY97_00640</name>
</gene>
<dbReference type="InterPro" id="IPR023631">
    <property type="entry name" value="Amidase_dom"/>
</dbReference>
<name>A0A2M7Q818_9BACT</name>
<evidence type="ECO:0000313" key="3">
    <source>
        <dbReference type="Proteomes" id="UP000228730"/>
    </source>
</evidence>
<dbReference type="AlphaFoldDB" id="A0A2M7Q818"/>
<dbReference type="InterPro" id="IPR000120">
    <property type="entry name" value="Amidase"/>
</dbReference>
<evidence type="ECO:0000313" key="2">
    <source>
        <dbReference type="EMBL" id="PIY59114.1"/>
    </source>
</evidence>
<accession>A0A2M7Q818</accession>
<feature type="domain" description="Amidase" evidence="1">
    <location>
        <begin position="1"/>
        <end position="97"/>
    </location>
</feature>
<dbReference type="Proteomes" id="UP000228730">
    <property type="component" value="Unassembled WGS sequence"/>
</dbReference>
<dbReference type="Gene3D" id="3.90.1300.10">
    <property type="entry name" value="Amidase signature (AS) domain"/>
    <property type="match status" value="1"/>
</dbReference>
<dbReference type="EMBL" id="PFKY01000025">
    <property type="protein sequence ID" value="PIY59114.1"/>
    <property type="molecule type" value="Genomic_DNA"/>
</dbReference>
<sequence>YYAKAQKVRRLIKEDFDRAFKEVDVILAPVSPTPAFKIGEKTDDPLAMYLSDIFTIPVNLAGLPGLVIPVKKYKIDSGELPIGFQLIGKPFREADILGIGQYYEKISNF</sequence>
<feature type="non-terminal residue" evidence="2">
    <location>
        <position position="1"/>
    </location>
</feature>
<dbReference type="GO" id="GO:0016740">
    <property type="term" value="F:transferase activity"/>
    <property type="evidence" value="ECO:0007669"/>
    <property type="project" value="UniProtKB-KW"/>
</dbReference>
<dbReference type="PANTHER" id="PTHR11895">
    <property type="entry name" value="TRANSAMIDASE"/>
    <property type="match status" value="1"/>
</dbReference>
<comment type="caution">
    <text evidence="2">The sequence shown here is derived from an EMBL/GenBank/DDBJ whole genome shotgun (WGS) entry which is preliminary data.</text>
</comment>
<dbReference type="InterPro" id="IPR036928">
    <property type="entry name" value="AS_sf"/>
</dbReference>
<evidence type="ECO:0000259" key="1">
    <source>
        <dbReference type="Pfam" id="PF01425"/>
    </source>
</evidence>
<protein>
    <submittedName>
        <fullName evidence="2">Asp-tRNA(Asn)/Glu-tRNA(Gln) amidotransferase GatCAB subunit A</fullName>
        <ecNumber evidence="2">6.3.5.-</ecNumber>
    </submittedName>
</protein>
<reference evidence="3" key="1">
    <citation type="submission" date="2017-09" db="EMBL/GenBank/DDBJ databases">
        <title>Depth-based differentiation of microbial function through sediment-hosted aquifers and enrichment of novel symbionts in the deep terrestrial subsurface.</title>
        <authorList>
            <person name="Probst A.J."/>
            <person name="Ladd B."/>
            <person name="Jarett J.K."/>
            <person name="Geller-Mcgrath D.E."/>
            <person name="Sieber C.M.K."/>
            <person name="Emerson J.B."/>
            <person name="Anantharaman K."/>
            <person name="Thomas B.C."/>
            <person name="Malmstrom R."/>
            <person name="Stieglmeier M."/>
            <person name="Klingl A."/>
            <person name="Woyke T."/>
            <person name="Ryan C.M."/>
            <person name="Banfield J.F."/>
        </authorList>
    </citation>
    <scope>NUCLEOTIDE SEQUENCE [LARGE SCALE GENOMIC DNA]</scope>
</reference>
<keyword evidence="2" id="KW-0436">Ligase</keyword>